<dbReference type="GO" id="GO:0046872">
    <property type="term" value="F:metal ion binding"/>
    <property type="evidence" value="ECO:0007669"/>
    <property type="project" value="UniProtKB-KW"/>
</dbReference>
<dbReference type="GO" id="GO:0005829">
    <property type="term" value="C:cytosol"/>
    <property type="evidence" value="ECO:0007669"/>
    <property type="project" value="TreeGrafter"/>
</dbReference>
<feature type="domain" description="Class II aldolase/adducin N-terminal" evidence="3">
    <location>
        <begin position="31"/>
        <end position="205"/>
    </location>
</feature>
<dbReference type="EMBL" id="BSPK01000107">
    <property type="protein sequence ID" value="GLS66863.1"/>
    <property type="molecule type" value="Genomic_DNA"/>
</dbReference>
<dbReference type="GO" id="GO:0019323">
    <property type="term" value="P:pentose catabolic process"/>
    <property type="evidence" value="ECO:0007669"/>
    <property type="project" value="TreeGrafter"/>
</dbReference>
<accession>A0A512IYQ7</accession>
<dbReference type="AlphaFoldDB" id="A0A512IYQ7"/>
<reference evidence="5" key="1">
    <citation type="journal article" date="2014" name="Int. J. Syst. Evol. Microbiol.">
        <title>Complete genome of a new Firmicutes species belonging to the dominant human colonic microbiota ('Ruminococcus bicirculans') reveals two chromosomes and a selective capacity to utilize plant glucans.</title>
        <authorList>
            <consortium name="NISC Comparative Sequencing Program"/>
            <person name="Wegmann U."/>
            <person name="Louis P."/>
            <person name="Goesmann A."/>
            <person name="Henrissat B."/>
            <person name="Duncan S.H."/>
            <person name="Flint H.J."/>
        </authorList>
    </citation>
    <scope>NUCLEOTIDE SEQUENCE</scope>
    <source>
        <strain evidence="5">NBRC 107715</strain>
    </source>
</reference>
<dbReference type="EMBL" id="BJZU01000007">
    <property type="protein sequence ID" value="GEP02739.1"/>
    <property type="molecule type" value="Genomic_DNA"/>
</dbReference>
<dbReference type="GO" id="GO:0016832">
    <property type="term" value="F:aldehyde-lyase activity"/>
    <property type="evidence" value="ECO:0007669"/>
    <property type="project" value="TreeGrafter"/>
</dbReference>
<reference evidence="5" key="4">
    <citation type="submission" date="2023-01" db="EMBL/GenBank/DDBJ databases">
        <title>Draft genome sequence of Methylobacterium oxalidis strain NBRC 107715.</title>
        <authorList>
            <person name="Sun Q."/>
            <person name="Mori K."/>
        </authorList>
    </citation>
    <scope>NUCLEOTIDE SEQUENCE</scope>
    <source>
        <strain evidence="5">NBRC 107715</strain>
    </source>
</reference>
<evidence type="ECO:0000313" key="5">
    <source>
        <dbReference type="EMBL" id="GLS66863.1"/>
    </source>
</evidence>
<reference evidence="4 6" key="3">
    <citation type="submission" date="2019-07" db="EMBL/GenBank/DDBJ databases">
        <title>Whole genome shotgun sequence of Methylobacterium oxalidis NBRC 107715.</title>
        <authorList>
            <person name="Hosoyama A."/>
            <person name="Uohara A."/>
            <person name="Ohji S."/>
            <person name="Ichikawa N."/>
        </authorList>
    </citation>
    <scope>NUCLEOTIDE SEQUENCE [LARGE SCALE GENOMIC DNA]</scope>
    <source>
        <strain evidence="4 6">NBRC 107715</strain>
    </source>
</reference>
<dbReference type="Proteomes" id="UP000321960">
    <property type="component" value="Unassembled WGS sequence"/>
</dbReference>
<keyword evidence="1" id="KW-0479">Metal-binding</keyword>
<keyword evidence="7" id="KW-1185">Reference proteome</keyword>
<dbReference type="Proteomes" id="UP001156856">
    <property type="component" value="Unassembled WGS sequence"/>
</dbReference>
<dbReference type="InterPro" id="IPR050197">
    <property type="entry name" value="Aldolase_class_II_sugar_metab"/>
</dbReference>
<protein>
    <submittedName>
        <fullName evidence="4">Fuculose phosphate aldolase</fullName>
    </submittedName>
</protein>
<evidence type="ECO:0000313" key="6">
    <source>
        <dbReference type="Proteomes" id="UP000321960"/>
    </source>
</evidence>
<dbReference type="PANTHER" id="PTHR22789:SF0">
    <property type="entry name" value="3-OXO-TETRONATE 4-PHOSPHATE DECARBOXYLASE-RELATED"/>
    <property type="match status" value="1"/>
</dbReference>
<evidence type="ECO:0000259" key="3">
    <source>
        <dbReference type="SMART" id="SM01007"/>
    </source>
</evidence>
<evidence type="ECO:0000313" key="4">
    <source>
        <dbReference type="EMBL" id="GEP02739.1"/>
    </source>
</evidence>
<name>A0A512IYQ7_9HYPH</name>
<evidence type="ECO:0000256" key="2">
    <source>
        <dbReference type="ARBA" id="ARBA00023239"/>
    </source>
</evidence>
<comment type="caution">
    <text evidence="4">The sequence shown here is derived from an EMBL/GenBank/DDBJ whole genome shotgun (WGS) entry which is preliminary data.</text>
</comment>
<keyword evidence="2" id="KW-0456">Lyase</keyword>
<evidence type="ECO:0000313" key="7">
    <source>
        <dbReference type="Proteomes" id="UP001156856"/>
    </source>
</evidence>
<dbReference type="InterPro" id="IPR036409">
    <property type="entry name" value="Aldolase_II/adducin_N_sf"/>
</dbReference>
<sequence>MVPSARISLVRALLYEAVMEAETSSESALRRAVVEASNRIIALGLSQGTSGNVSVRFGDGFLVTPSGIPAEDLAPGHIVPMDLSGRHDHPLAPSSEWRFHRDILATRPEIGAVVHAHPPYATGFAICGREIPAVHYMIAMAGGPSIRCAPYAPYGTEALSEAALAALDGRSCCLLANHGMIATGPDLARALWLAVEVEALCRQYAIALQVGTPVVLDDAEIARTVERFKSYGPRKVAAASDRSVDVEG</sequence>
<dbReference type="SUPFAM" id="SSF53639">
    <property type="entry name" value="AraD/HMP-PK domain-like"/>
    <property type="match status" value="1"/>
</dbReference>
<dbReference type="Gene3D" id="3.40.225.10">
    <property type="entry name" value="Class II aldolase/adducin N-terminal domain"/>
    <property type="match status" value="1"/>
</dbReference>
<organism evidence="4 6">
    <name type="scientific">Methylobacterium oxalidis</name>
    <dbReference type="NCBI Taxonomy" id="944322"/>
    <lineage>
        <taxon>Bacteria</taxon>
        <taxon>Pseudomonadati</taxon>
        <taxon>Pseudomonadota</taxon>
        <taxon>Alphaproteobacteria</taxon>
        <taxon>Hyphomicrobiales</taxon>
        <taxon>Methylobacteriaceae</taxon>
        <taxon>Methylobacterium</taxon>
    </lineage>
</organism>
<gene>
    <name evidence="5" type="ORF">GCM10007888_52460</name>
    <name evidence="4" type="ORF">MOX02_07770</name>
</gene>
<dbReference type="Pfam" id="PF00596">
    <property type="entry name" value="Aldolase_II"/>
    <property type="match status" value="1"/>
</dbReference>
<dbReference type="SMART" id="SM01007">
    <property type="entry name" value="Aldolase_II"/>
    <property type="match status" value="1"/>
</dbReference>
<dbReference type="PANTHER" id="PTHR22789">
    <property type="entry name" value="FUCULOSE PHOSPHATE ALDOLASE"/>
    <property type="match status" value="1"/>
</dbReference>
<proteinExistence type="predicted"/>
<dbReference type="InterPro" id="IPR001303">
    <property type="entry name" value="Aldolase_II/adducin_N"/>
</dbReference>
<reference evidence="7" key="2">
    <citation type="journal article" date="2019" name="Int. J. Syst. Evol. Microbiol.">
        <title>The Global Catalogue of Microorganisms (GCM) 10K type strain sequencing project: providing services to taxonomists for standard genome sequencing and annotation.</title>
        <authorList>
            <consortium name="The Broad Institute Genomics Platform"/>
            <consortium name="The Broad Institute Genome Sequencing Center for Infectious Disease"/>
            <person name="Wu L."/>
            <person name="Ma J."/>
        </authorList>
    </citation>
    <scope>NUCLEOTIDE SEQUENCE [LARGE SCALE GENOMIC DNA]</scope>
    <source>
        <strain evidence="7">NBRC 107715</strain>
    </source>
</reference>
<evidence type="ECO:0000256" key="1">
    <source>
        <dbReference type="ARBA" id="ARBA00022723"/>
    </source>
</evidence>